<dbReference type="InterPro" id="IPR013319">
    <property type="entry name" value="GH11/12"/>
</dbReference>
<dbReference type="InterPro" id="IPR002594">
    <property type="entry name" value="GH12"/>
</dbReference>
<dbReference type="InterPro" id="IPR013320">
    <property type="entry name" value="ConA-like_dom_sf"/>
</dbReference>
<dbReference type="InterPro" id="IPR036291">
    <property type="entry name" value="NAD(P)-bd_dom_sf"/>
</dbReference>
<evidence type="ECO:0000313" key="4">
    <source>
        <dbReference type="EMBL" id="RMX81691.1"/>
    </source>
</evidence>
<sequence>MALTSTTANSPKGSTVLITGGASGIGLATAFHLHQPEYSNNVVILDRAASPPAVKELTESTRFLYVRCDITSWQSQRDAFSTAVNHFGRLDAVFVNAGVAEMGEQIFTDHLDSNGQLQEPDRRTIDIDIRAVGDSIKLAVYHLRNDTDAETGKRRGSAKGKGGSIVMTASLAGYLASAGAPLYSAAKHGVVGYLRALKGDCAKVGIALSVIAPGITLTPIVLGVKPGQTIQQWGEEMRGRGVPINDAETVALTVAHAMGLGMKANGSGFLIQDNRIQEIEGGIAKSRAQWMGKEQLDLFRGGRQAPLLISQRSVFFARQDFSGNVSEHLASTACPKLTFNLSHTSADALLELSKSQANMKKASTFQFLGKIYNFPSDAGFTIIYNTFRSFTIVRLMKATTAFASGSLLALSAAAPTRTENKRSATSDCSQYGETTVGNYIVYNDLWGQDNGSGSQCVTVTGVTDDSLEWSTTWSWSDNKNDVKSYSNAVVDTDSVQLSSISSMKSSWDWKYTGDSLTADVAYDMFTSSSANGSEEFEIMVWLANLNAGPISSSYSASGDAETIATPNVAGYDWSLYKGSNGAQTVYSFLPSDSINSFSGDVYEFFTYLINNQEFDESQYLVSAGAGTEAFVGQNAEFTVSAYSLEIETGSGSSSNAVASSSSSSAASSSAPVATSSAVALSTSSSAPATTTSASTSSAAPSSTALATSTTIAPSSSAVPTSTAAQQTQAASSSTPVAQPSSTSSAAADSNCNVKYVYV</sequence>
<dbReference type="PANTHER" id="PTHR34002">
    <property type="entry name" value="BLR1656 PROTEIN"/>
    <property type="match status" value="1"/>
</dbReference>
<reference evidence="4 5" key="1">
    <citation type="journal article" date="2018" name="BMC Genomics">
        <title>Genomic evidence for intraspecific hybridization in a clonal and extremely halotolerant yeast.</title>
        <authorList>
            <person name="Gostincar C."/>
            <person name="Stajich J.E."/>
            <person name="Zupancic J."/>
            <person name="Zalar P."/>
            <person name="Gunde-Cimerman N."/>
        </authorList>
    </citation>
    <scope>NUCLEOTIDE SEQUENCE [LARGE SCALE GENOMIC DNA]</scope>
    <source>
        <strain evidence="4 5">EXF-6656</strain>
    </source>
</reference>
<evidence type="ECO:0000256" key="2">
    <source>
        <dbReference type="RuleBase" id="RU361163"/>
    </source>
</evidence>
<accession>A0A3M6WTF1</accession>
<evidence type="ECO:0000313" key="5">
    <source>
        <dbReference type="Proteomes" id="UP000281245"/>
    </source>
</evidence>
<dbReference type="Pfam" id="PF01670">
    <property type="entry name" value="Glyco_hydro_12"/>
    <property type="match status" value="1"/>
</dbReference>
<keyword evidence="2" id="KW-0378">Hydrolase</keyword>
<feature type="region of interest" description="Disordered" evidence="3">
    <location>
        <begin position="710"/>
        <end position="746"/>
    </location>
</feature>
<dbReference type="Gene3D" id="3.40.50.720">
    <property type="entry name" value="NAD(P)-binding Rossmann-like Domain"/>
    <property type="match status" value="1"/>
</dbReference>
<evidence type="ECO:0000256" key="3">
    <source>
        <dbReference type="SAM" id="MobiDB-lite"/>
    </source>
</evidence>
<organism evidence="4 5">
    <name type="scientific">Hortaea werneckii</name>
    <name type="common">Black yeast</name>
    <name type="synonym">Cladosporium werneckii</name>
    <dbReference type="NCBI Taxonomy" id="91943"/>
    <lineage>
        <taxon>Eukaryota</taxon>
        <taxon>Fungi</taxon>
        <taxon>Dikarya</taxon>
        <taxon>Ascomycota</taxon>
        <taxon>Pezizomycotina</taxon>
        <taxon>Dothideomycetes</taxon>
        <taxon>Dothideomycetidae</taxon>
        <taxon>Mycosphaerellales</taxon>
        <taxon>Teratosphaeriaceae</taxon>
        <taxon>Hortaea</taxon>
    </lineage>
</organism>
<keyword evidence="2" id="KW-0326">Glycosidase</keyword>
<dbReference type="OrthoDB" id="37659at2759"/>
<dbReference type="PANTHER" id="PTHR34002:SF9">
    <property type="entry name" value="XYLOGLUCAN-SPECIFIC ENDO-BETA-1,4-GLUCANASE A"/>
    <property type="match status" value="1"/>
</dbReference>
<dbReference type="Gene3D" id="2.60.120.180">
    <property type="match status" value="1"/>
</dbReference>
<dbReference type="Pfam" id="PF00106">
    <property type="entry name" value="adh_short"/>
    <property type="match status" value="1"/>
</dbReference>
<comment type="similarity">
    <text evidence="1 2">Belongs to the glycosyl hydrolase 12 (cellulase H) family.</text>
</comment>
<name>A0A3M6WTF1_HORWE</name>
<dbReference type="SUPFAM" id="SSF49899">
    <property type="entry name" value="Concanavalin A-like lectins/glucanases"/>
    <property type="match status" value="1"/>
</dbReference>
<dbReference type="PRINTS" id="PR00081">
    <property type="entry name" value="GDHRDH"/>
</dbReference>
<comment type="caution">
    <text evidence="4">The sequence shown here is derived from an EMBL/GenBank/DDBJ whole genome shotgun (WGS) entry which is preliminary data.</text>
</comment>
<keyword evidence="2" id="KW-0624">Polysaccharide degradation</keyword>
<dbReference type="EMBL" id="QWIJ01000494">
    <property type="protein sequence ID" value="RMX81691.1"/>
    <property type="molecule type" value="Genomic_DNA"/>
</dbReference>
<dbReference type="VEuPathDB" id="FungiDB:BTJ68_01718"/>
<proteinExistence type="inferred from homology"/>
<dbReference type="GO" id="GO:0008810">
    <property type="term" value="F:cellulase activity"/>
    <property type="evidence" value="ECO:0007669"/>
    <property type="project" value="InterPro"/>
</dbReference>
<gene>
    <name evidence="4" type="ORF">D0869_06619</name>
</gene>
<dbReference type="AlphaFoldDB" id="A0A3M6WTF1"/>
<keyword evidence="2" id="KW-0119">Carbohydrate metabolism</keyword>
<dbReference type="GO" id="GO:0000272">
    <property type="term" value="P:polysaccharide catabolic process"/>
    <property type="evidence" value="ECO:0007669"/>
    <property type="project" value="UniProtKB-KW"/>
</dbReference>
<dbReference type="InterPro" id="IPR002347">
    <property type="entry name" value="SDR_fam"/>
</dbReference>
<dbReference type="SUPFAM" id="SSF51735">
    <property type="entry name" value="NAD(P)-binding Rossmann-fold domains"/>
    <property type="match status" value="1"/>
</dbReference>
<evidence type="ECO:0000256" key="1">
    <source>
        <dbReference type="ARBA" id="ARBA00005519"/>
    </source>
</evidence>
<dbReference type="Proteomes" id="UP000281245">
    <property type="component" value="Unassembled WGS sequence"/>
</dbReference>
<protein>
    <submittedName>
        <fullName evidence="4">Uncharacterized protein</fullName>
    </submittedName>
</protein>